<sequence>MRYIQDPEHKLQVATMLSEKLTWMQRDPTGLATQSNELNIRLQAMEQKAYPRGGKPVVILVSVSTMFSDNNKK</sequence>
<organism evidence="1">
    <name type="scientific">Arundo donax</name>
    <name type="common">Giant reed</name>
    <name type="synonym">Donax arundinaceus</name>
    <dbReference type="NCBI Taxonomy" id="35708"/>
    <lineage>
        <taxon>Eukaryota</taxon>
        <taxon>Viridiplantae</taxon>
        <taxon>Streptophyta</taxon>
        <taxon>Embryophyta</taxon>
        <taxon>Tracheophyta</taxon>
        <taxon>Spermatophyta</taxon>
        <taxon>Magnoliopsida</taxon>
        <taxon>Liliopsida</taxon>
        <taxon>Poales</taxon>
        <taxon>Poaceae</taxon>
        <taxon>PACMAD clade</taxon>
        <taxon>Arundinoideae</taxon>
        <taxon>Arundineae</taxon>
        <taxon>Arundo</taxon>
    </lineage>
</organism>
<protein>
    <submittedName>
        <fullName evidence="1">Uncharacterized protein</fullName>
    </submittedName>
</protein>
<dbReference type="PANTHER" id="PTHR13690">
    <property type="entry name" value="TRANSCRIPTION FACTOR POSF21-RELATED"/>
    <property type="match status" value="1"/>
</dbReference>
<name>A0A0A9E458_ARUDO</name>
<dbReference type="EMBL" id="GBRH01205250">
    <property type="protein sequence ID" value="JAD92645.1"/>
    <property type="molecule type" value="Transcribed_RNA"/>
</dbReference>
<reference evidence="1" key="2">
    <citation type="journal article" date="2015" name="Data Brief">
        <title>Shoot transcriptome of the giant reed, Arundo donax.</title>
        <authorList>
            <person name="Barrero R.A."/>
            <person name="Guerrero F.D."/>
            <person name="Moolhuijzen P."/>
            <person name="Goolsby J.A."/>
            <person name="Tidwell J."/>
            <person name="Bellgard S.E."/>
            <person name="Bellgard M.I."/>
        </authorList>
    </citation>
    <scope>NUCLEOTIDE SEQUENCE</scope>
    <source>
        <tissue evidence="1">Shoot tissue taken approximately 20 cm above the soil surface</tissue>
    </source>
</reference>
<dbReference type="GO" id="GO:0003700">
    <property type="term" value="F:DNA-binding transcription factor activity"/>
    <property type="evidence" value="ECO:0007669"/>
    <property type="project" value="TreeGrafter"/>
</dbReference>
<accession>A0A0A9E458</accession>
<dbReference type="PANTHER" id="PTHR13690:SF80">
    <property type="entry name" value="BZIP TRANSCRIPTION FACTOR FAMILY PROTEIN-RELATED"/>
    <property type="match status" value="1"/>
</dbReference>
<reference evidence="1" key="1">
    <citation type="submission" date="2014-09" db="EMBL/GenBank/DDBJ databases">
        <authorList>
            <person name="Magalhaes I.L.F."/>
            <person name="Oliveira U."/>
            <person name="Santos F.R."/>
            <person name="Vidigal T.H.D.A."/>
            <person name="Brescovit A.D."/>
            <person name="Santos A.J."/>
        </authorList>
    </citation>
    <scope>NUCLEOTIDE SEQUENCE</scope>
    <source>
        <tissue evidence="1">Shoot tissue taken approximately 20 cm above the soil surface</tissue>
    </source>
</reference>
<evidence type="ECO:0000313" key="1">
    <source>
        <dbReference type="EMBL" id="JAD92645.1"/>
    </source>
</evidence>
<dbReference type="AlphaFoldDB" id="A0A0A9E458"/>
<dbReference type="GO" id="GO:0005634">
    <property type="term" value="C:nucleus"/>
    <property type="evidence" value="ECO:0007669"/>
    <property type="project" value="TreeGrafter"/>
</dbReference>
<proteinExistence type="predicted"/>